<dbReference type="Proteomes" id="UP000814033">
    <property type="component" value="Unassembled WGS sequence"/>
</dbReference>
<accession>A0ACB8R123</accession>
<name>A0ACB8R123_9AGAM</name>
<organism evidence="1 2">
    <name type="scientific">Auriscalpium vulgare</name>
    <dbReference type="NCBI Taxonomy" id="40419"/>
    <lineage>
        <taxon>Eukaryota</taxon>
        <taxon>Fungi</taxon>
        <taxon>Dikarya</taxon>
        <taxon>Basidiomycota</taxon>
        <taxon>Agaricomycotina</taxon>
        <taxon>Agaricomycetes</taxon>
        <taxon>Russulales</taxon>
        <taxon>Auriscalpiaceae</taxon>
        <taxon>Auriscalpium</taxon>
    </lineage>
</organism>
<gene>
    <name evidence="1" type="ORF">FA95DRAFT_1578739</name>
</gene>
<reference evidence="1" key="2">
    <citation type="journal article" date="2022" name="New Phytol.">
        <title>Evolutionary transition to the ectomycorrhizal habit in the genomes of a hyperdiverse lineage of mushroom-forming fungi.</title>
        <authorList>
            <person name="Looney B."/>
            <person name="Miyauchi S."/>
            <person name="Morin E."/>
            <person name="Drula E."/>
            <person name="Courty P.E."/>
            <person name="Kohler A."/>
            <person name="Kuo A."/>
            <person name="LaButti K."/>
            <person name="Pangilinan J."/>
            <person name="Lipzen A."/>
            <person name="Riley R."/>
            <person name="Andreopoulos W."/>
            <person name="He G."/>
            <person name="Johnson J."/>
            <person name="Nolan M."/>
            <person name="Tritt A."/>
            <person name="Barry K.W."/>
            <person name="Grigoriev I.V."/>
            <person name="Nagy L.G."/>
            <person name="Hibbett D."/>
            <person name="Henrissat B."/>
            <person name="Matheny P.B."/>
            <person name="Labbe J."/>
            <person name="Martin F.M."/>
        </authorList>
    </citation>
    <scope>NUCLEOTIDE SEQUENCE</scope>
    <source>
        <strain evidence="1">FP105234-sp</strain>
    </source>
</reference>
<sequence>MSAPQDKGKQKAKPPVTPPEVEGEDDDESFLKVLEEFNRTIDDNLKVTNGVIEMATEAMNRANAARDGTQQLRTHWSSIRRKLRKYRGLETLDDERTSSSANRESTEDLGEIRVSELRLDKEPRFKYMGITYSLAELIAPRGEGESAESHAYREKVADGYYEWKRSAREKLLSAYENLLTEKELEEDTLTLKEIEKMLVKQDPEGSRGSLTKRPGTTGAKGSIRIAEQRGSTTPAVVTGGIGTPATNIVGWGTTATVAKTTMEMDVTVIRRTAMKAAITVEGGTNALIVMEMTGGETGTKTTAEEAAGRPEETTTATRRTTMTGHTMGEGTGSHKVNHAMSGGEETPRTGVESHQTTKLVAATARRQHWGAP</sequence>
<keyword evidence="2" id="KW-1185">Reference proteome</keyword>
<protein>
    <submittedName>
        <fullName evidence="1">Uncharacterized protein</fullName>
    </submittedName>
</protein>
<dbReference type="EMBL" id="MU276843">
    <property type="protein sequence ID" value="KAI0037587.1"/>
    <property type="molecule type" value="Genomic_DNA"/>
</dbReference>
<proteinExistence type="predicted"/>
<comment type="caution">
    <text evidence="1">The sequence shown here is derived from an EMBL/GenBank/DDBJ whole genome shotgun (WGS) entry which is preliminary data.</text>
</comment>
<reference evidence="1" key="1">
    <citation type="submission" date="2021-02" db="EMBL/GenBank/DDBJ databases">
        <authorList>
            <consortium name="DOE Joint Genome Institute"/>
            <person name="Ahrendt S."/>
            <person name="Looney B.P."/>
            <person name="Miyauchi S."/>
            <person name="Morin E."/>
            <person name="Drula E."/>
            <person name="Courty P.E."/>
            <person name="Chicoki N."/>
            <person name="Fauchery L."/>
            <person name="Kohler A."/>
            <person name="Kuo A."/>
            <person name="Labutti K."/>
            <person name="Pangilinan J."/>
            <person name="Lipzen A."/>
            <person name="Riley R."/>
            <person name="Andreopoulos W."/>
            <person name="He G."/>
            <person name="Johnson J."/>
            <person name="Barry K.W."/>
            <person name="Grigoriev I.V."/>
            <person name="Nagy L."/>
            <person name="Hibbett D."/>
            <person name="Henrissat B."/>
            <person name="Matheny P.B."/>
            <person name="Labbe J."/>
            <person name="Martin F."/>
        </authorList>
    </citation>
    <scope>NUCLEOTIDE SEQUENCE</scope>
    <source>
        <strain evidence="1">FP105234-sp</strain>
    </source>
</reference>
<evidence type="ECO:0000313" key="2">
    <source>
        <dbReference type="Proteomes" id="UP000814033"/>
    </source>
</evidence>
<evidence type="ECO:0000313" key="1">
    <source>
        <dbReference type="EMBL" id="KAI0037587.1"/>
    </source>
</evidence>